<protein>
    <recommendedName>
        <fullName evidence="1">Ig-like domain-containing protein</fullName>
    </recommendedName>
</protein>
<reference evidence="2" key="2">
    <citation type="submission" date="2025-09" db="UniProtKB">
        <authorList>
            <consortium name="Ensembl"/>
        </authorList>
    </citation>
    <scope>IDENTIFICATION</scope>
</reference>
<dbReference type="PANTHER" id="PTHR47633">
    <property type="entry name" value="IMMUNOGLOBULIN"/>
    <property type="match status" value="1"/>
</dbReference>
<dbReference type="Ensembl" id="ENSZALT00000029700.1">
    <property type="protein sequence ID" value="ENSZALP00000022871.1"/>
    <property type="gene ID" value="ENSZALG00000017735.1"/>
</dbReference>
<keyword evidence="3" id="KW-1185">Reference proteome</keyword>
<reference evidence="2" key="1">
    <citation type="submission" date="2025-08" db="UniProtKB">
        <authorList>
            <consortium name="Ensembl"/>
        </authorList>
    </citation>
    <scope>IDENTIFICATION</scope>
</reference>
<dbReference type="InterPro" id="IPR013098">
    <property type="entry name" value="Ig_I-set"/>
</dbReference>
<dbReference type="SMART" id="SM00409">
    <property type="entry name" value="IG"/>
    <property type="match status" value="1"/>
</dbReference>
<dbReference type="FunFam" id="2.60.40.10:FF:000714">
    <property type="entry name" value="Titin novex-3"/>
    <property type="match status" value="1"/>
</dbReference>
<dbReference type="InterPro" id="IPR007110">
    <property type="entry name" value="Ig-like_dom"/>
</dbReference>
<evidence type="ECO:0000259" key="1">
    <source>
        <dbReference type="PROSITE" id="PS50835"/>
    </source>
</evidence>
<dbReference type="AlphaFoldDB" id="A0A8D2NIX3"/>
<dbReference type="Gene3D" id="2.60.40.10">
    <property type="entry name" value="Immunoglobulins"/>
    <property type="match status" value="1"/>
</dbReference>
<evidence type="ECO:0000313" key="2">
    <source>
        <dbReference type="Ensembl" id="ENSZALP00000022871.1"/>
    </source>
</evidence>
<evidence type="ECO:0000313" key="3">
    <source>
        <dbReference type="Proteomes" id="UP000694413"/>
    </source>
</evidence>
<dbReference type="InterPro" id="IPR003598">
    <property type="entry name" value="Ig_sub2"/>
</dbReference>
<accession>A0A8D2NIX3</accession>
<dbReference type="PROSITE" id="PS50835">
    <property type="entry name" value="IG_LIKE"/>
    <property type="match status" value="1"/>
</dbReference>
<sequence>VLGLLGKKDTSAHSPALKSCFSYVETKDIVMEDVSAAAEEVSGEPIPPFFIRKPMVHKLVEGGSIIFECQVGGNPKPHVYWKKGGVPLTTERYHMELLQDGSATLRLPVVLPEDEGIYTVFASNMKGNAICSAKLYVEPVAPTATPGYMPGPEVMRRYR</sequence>
<dbReference type="InterPro" id="IPR036179">
    <property type="entry name" value="Ig-like_dom_sf"/>
</dbReference>
<dbReference type="Pfam" id="PF07679">
    <property type="entry name" value="I-set"/>
    <property type="match status" value="1"/>
</dbReference>
<feature type="domain" description="Ig-like" evidence="1">
    <location>
        <begin position="48"/>
        <end position="136"/>
    </location>
</feature>
<name>A0A8D2NIX3_ZONAL</name>
<organism evidence="2 3">
    <name type="scientific">Zonotrichia albicollis</name>
    <name type="common">White-throated sparrow</name>
    <name type="synonym">Fringilla albicollis</name>
    <dbReference type="NCBI Taxonomy" id="44394"/>
    <lineage>
        <taxon>Eukaryota</taxon>
        <taxon>Metazoa</taxon>
        <taxon>Chordata</taxon>
        <taxon>Craniata</taxon>
        <taxon>Vertebrata</taxon>
        <taxon>Euteleostomi</taxon>
        <taxon>Archelosauria</taxon>
        <taxon>Archosauria</taxon>
        <taxon>Dinosauria</taxon>
        <taxon>Saurischia</taxon>
        <taxon>Theropoda</taxon>
        <taxon>Coelurosauria</taxon>
        <taxon>Aves</taxon>
        <taxon>Neognathae</taxon>
        <taxon>Neoaves</taxon>
        <taxon>Telluraves</taxon>
        <taxon>Australaves</taxon>
        <taxon>Passeriformes</taxon>
        <taxon>Passerellidae</taxon>
        <taxon>Zonotrichia</taxon>
    </lineage>
</organism>
<dbReference type="SMART" id="SM00408">
    <property type="entry name" value="IGc2"/>
    <property type="match status" value="1"/>
</dbReference>
<dbReference type="InterPro" id="IPR013783">
    <property type="entry name" value="Ig-like_fold"/>
</dbReference>
<dbReference type="InterPro" id="IPR003599">
    <property type="entry name" value="Ig_sub"/>
</dbReference>
<dbReference type="SUPFAM" id="SSF48726">
    <property type="entry name" value="Immunoglobulin"/>
    <property type="match status" value="1"/>
</dbReference>
<proteinExistence type="predicted"/>
<dbReference type="Proteomes" id="UP000694413">
    <property type="component" value="Unassembled WGS sequence"/>
</dbReference>